<gene>
    <name evidence="3" type="ORF">ACFYNQ_14480</name>
</gene>
<reference evidence="3 4" key="1">
    <citation type="submission" date="2024-10" db="EMBL/GenBank/DDBJ databases">
        <title>The Natural Products Discovery Center: Release of the First 8490 Sequenced Strains for Exploring Actinobacteria Biosynthetic Diversity.</title>
        <authorList>
            <person name="Kalkreuter E."/>
            <person name="Kautsar S.A."/>
            <person name="Yang D."/>
            <person name="Bader C.D."/>
            <person name="Teijaro C.N."/>
            <person name="Fluegel L."/>
            <person name="Davis C.M."/>
            <person name="Simpson J.R."/>
            <person name="Lauterbach L."/>
            <person name="Steele A.D."/>
            <person name="Gui C."/>
            <person name="Meng S."/>
            <person name="Li G."/>
            <person name="Viehrig K."/>
            <person name="Ye F."/>
            <person name="Su P."/>
            <person name="Kiefer A.F."/>
            <person name="Nichols A."/>
            <person name="Cepeda A.J."/>
            <person name="Yan W."/>
            <person name="Fan B."/>
            <person name="Jiang Y."/>
            <person name="Adhikari A."/>
            <person name="Zheng C.-J."/>
            <person name="Schuster L."/>
            <person name="Cowan T.M."/>
            <person name="Smanski M.J."/>
            <person name="Chevrette M.G."/>
            <person name="De Carvalho L.P.S."/>
            <person name="Shen B."/>
        </authorList>
    </citation>
    <scope>NUCLEOTIDE SEQUENCE [LARGE SCALE GENOMIC DNA]</scope>
    <source>
        <strain evidence="3 4">NPDC006488</strain>
    </source>
</reference>
<proteinExistence type="predicted"/>
<evidence type="ECO:0000256" key="1">
    <source>
        <dbReference type="SAM" id="MobiDB-lite"/>
    </source>
</evidence>
<dbReference type="RefSeq" id="WP_388105854.1">
    <property type="nucleotide sequence ID" value="NZ_JBIAHM010000004.1"/>
</dbReference>
<accession>A0ABW6M2M1</accession>
<keyword evidence="2" id="KW-0472">Membrane</keyword>
<evidence type="ECO:0000313" key="4">
    <source>
        <dbReference type="Proteomes" id="UP001601303"/>
    </source>
</evidence>
<keyword evidence="4" id="KW-1185">Reference proteome</keyword>
<feature type="region of interest" description="Disordered" evidence="1">
    <location>
        <begin position="14"/>
        <end position="35"/>
    </location>
</feature>
<evidence type="ECO:0000256" key="2">
    <source>
        <dbReference type="SAM" id="Phobius"/>
    </source>
</evidence>
<feature type="compositionally biased region" description="Basic and acidic residues" evidence="1">
    <location>
        <begin position="301"/>
        <end position="311"/>
    </location>
</feature>
<protein>
    <submittedName>
        <fullName evidence="3">Uncharacterized protein</fullName>
    </submittedName>
</protein>
<feature type="compositionally biased region" description="Basic and acidic residues" evidence="1">
    <location>
        <begin position="17"/>
        <end position="27"/>
    </location>
</feature>
<feature type="region of interest" description="Disordered" evidence="1">
    <location>
        <begin position="283"/>
        <end position="311"/>
    </location>
</feature>
<keyword evidence="2" id="KW-0812">Transmembrane</keyword>
<feature type="transmembrane region" description="Helical" evidence="2">
    <location>
        <begin position="223"/>
        <end position="243"/>
    </location>
</feature>
<evidence type="ECO:0000313" key="3">
    <source>
        <dbReference type="EMBL" id="MFE9599772.1"/>
    </source>
</evidence>
<dbReference type="EMBL" id="JBIAHM010000004">
    <property type="protein sequence ID" value="MFE9599772.1"/>
    <property type="molecule type" value="Genomic_DNA"/>
</dbReference>
<sequence length="311" mass="33283">MTLLKSGSTVDLSGRTIDGRSFTERPGLRTTTSRNQLRGTLLLPGNGARPIAYPEGTRPPDCAIPLLDDRRRVPFTARRTVFESRNGTVVARLGLTDDTAPRITVYAANLRSVLPEASRGRLAAGPPSGVLRRCLPPLVAGEVLVGIVGGCVCGVYRALSVPSDVMRAAGPGSSLRTDRTASFTRGGMVALLVAAVCVLVVTLPGDWGGLVHIGTRLWLPPGSAPLALSAWGRFTVARAWLAATGRMPWRLMTFLEDVHRRGVLRRQSGAGFEFRHQRLRSHLAGRDTPPAVTGPPADGPSRPREPQDRSV</sequence>
<name>A0ABW6M2M1_9ACTN</name>
<comment type="caution">
    <text evidence="3">The sequence shown here is derived from an EMBL/GenBank/DDBJ whole genome shotgun (WGS) entry which is preliminary data.</text>
</comment>
<feature type="transmembrane region" description="Helical" evidence="2">
    <location>
        <begin position="183"/>
        <end position="203"/>
    </location>
</feature>
<dbReference type="Proteomes" id="UP001601303">
    <property type="component" value="Unassembled WGS sequence"/>
</dbReference>
<keyword evidence="2" id="KW-1133">Transmembrane helix</keyword>
<organism evidence="3 4">
    <name type="scientific">Streptomyces hokutonensis</name>
    <dbReference type="NCBI Taxonomy" id="1306990"/>
    <lineage>
        <taxon>Bacteria</taxon>
        <taxon>Bacillati</taxon>
        <taxon>Actinomycetota</taxon>
        <taxon>Actinomycetes</taxon>
        <taxon>Kitasatosporales</taxon>
        <taxon>Streptomycetaceae</taxon>
        <taxon>Streptomyces</taxon>
    </lineage>
</organism>